<dbReference type="Proteomes" id="UP001526426">
    <property type="component" value="Unassembled WGS sequence"/>
</dbReference>
<sequence length="97" mass="10496">MKLNPKWGSSSLLGLTVLLVSACGSFNTPADVAPSPRILTLEPTSELPAYITLETPSTTTATLAVEVFYLQCRVKTLGFTDGMKPDPYRNSEARLFS</sequence>
<evidence type="ECO:0000256" key="1">
    <source>
        <dbReference type="SAM" id="SignalP"/>
    </source>
</evidence>
<keyword evidence="3" id="KW-1185">Reference proteome</keyword>
<feature type="chain" id="PRO_5045957223" evidence="1">
    <location>
        <begin position="31"/>
        <end position="97"/>
    </location>
</feature>
<evidence type="ECO:0000313" key="3">
    <source>
        <dbReference type="Proteomes" id="UP001526426"/>
    </source>
</evidence>
<proteinExistence type="predicted"/>
<feature type="signal peptide" evidence="1">
    <location>
        <begin position="1"/>
        <end position="30"/>
    </location>
</feature>
<evidence type="ECO:0000313" key="2">
    <source>
        <dbReference type="EMBL" id="MCW6039063.1"/>
    </source>
</evidence>
<reference evidence="2 3" key="1">
    <citation type="submission" date="2021-08" db="EMBL/GenBank/DDBJ databases">
        <title>Draft genome sequence of Spirulina subsalsa with high tolerance to salinity and hype-accumulation of phycocyanin.</title>
        <authorList>
            <person name="Pei H."/>
            <person name="Jiang L."/>
        </authorList>
    </citation>
    <scope>NUCLEOTIDE SEQUENCE [LARGE SCALE GENOMIC DNA]</scope>
    <source>
        <strain evidence="2 3">FACHB-351</strain>
    </source>
</reference>
<gene>
    <name evidence="2" type="ORF">K4A83_22845</name>
</gene>
<keyword evidence="1" id="KW-0732">Signal</keyword>
<name>A0ABT3LC34_9CYAN</name>
<dbReference type="EMBL" id="JAIHOM010000271">
    <property type="protein sequence ID" value="MCW6039063.1"/>
    <property type="molecule type" value="Genomic_DNA"/>
</dbReference>
<protein>
    <submittedName>
        <fullName evidence="2">Uncharacterized protein</fullName>
    </submittedName>
</protein>
<organism evidence="2 3">
    <name type="scientific">Spirulina subsalsa FACHB-351</name>
    <dbReference type="NCBI Taxonomy" id="234711"/>
    <lineage>
        <taxon>Bacteria</taxon>
        <taxon>Bacillati</taxon>
        <taxon>Cyanobacteriota</taxon>
        <taxon>Cyanophyceae</taxon>
        <taxon>Spirulinales</taxon>
        <taxon>Spirulinaceae</taxon>
        <taxon>Spirulina</taxon>
    </lineage>
</organism>
<dbReference type="RefSeq" id="WP_265267021.1">
    <property type="nucleotide sequence ID" value="NZ_JAIHOM010000271.1"/>
</dbReference>
<dbReference type="PROSITE" id="PS51257">
    <property type="entry name" value="PROKAR_LIPOPROTEIN"/>
    <property type="match status" value="1"/>
</dbReference>
<comment type="caution">
    <text evidence="2">The sequence shown here is derived from an EMBL/GenBank/DDBJ whole genome shotgun (WGS) entry which is preliminary data.</text>
</comment>
<accession>A0ABT3LC34</accession>